<dbReference type="GO" id="GO:0006024">
    <property type="term" value="P:glycosaminoglycan biosynthetic process"/>
    <property type="evidence" value="ECO:0007669"/>
    <property type="project" value="TreeGrafter"/>
</dbReference>
<feature type="binding site" evidence="10">
    <location>
        <position position="178"/>
    </location>
    <ligand>
        <name>NAD(+)</name>
        <dbReference type="ChEBI" id="CHEBI:57540"/>
    </ligand>
</feature>
<comment type="function">
    <text evidence="8">Involved in the biosynthesis of glycosaminoglycans; hyaluronan, chondroitin sulfate, and heparan sulfate.</text>
</comment>
<dbReference type="SUPFAM" id="SSF51735">
    <property type="entry name" value="NAD(P)-binding Rossmann-fold domains"/>
    <property type="match status" value="1"/>
</dbReference>
<comment type="caution">
    <text evidence="12">The sequence shown here is derived from an EMBL/GenBank/DDBJ whole genome shotgun (WGS) entry which is preliminary data.</text>
</comment>
<dbReference type="SUPFAM" id="SSF52413">
    <property type="entry name" value="UDP-glucose/GDP-mannose dehydrogenase C-terminal domain"/>
    <property type="match status" value="1"/>
</dbReference>
<feature type="binding site" evidence="10">
    <location>
        <position position="49"/>
    </location>
    <ligand>
        <name>NAD(+)</name>
        <dbReference type="ChEBI" id="CHEBI:57540"/>
    </ligand>
</feature>
<dbReference type="FunFam" id="3.40.50.720:FF:000032">
    <property type="entry name" value="UDP-glucose 6-dehydrogenase"/>
    <property type="match status" value="1"/>
</dbReference>
<feature type="domain" description="UDP-glucose/GDP-mannose dehydrogenase C-terminal" evidence="11">
    <location>
        <begin position="345"/>
        <end position="461"/>
    </location>
</feature>
<dbReference type="Pfam" id="PF00984">
    <property type="entry name" value="UDPG_MGDP_dh"/>
    <property type="match status" value="1"/>
</dbReference>
<dbReference type="InterPro" id="IPR008927">
    <property type="entry name" value="6-PGluconate_DH-like_C_sf"/>
</dbReference>
<dbReference type="GO" id="GO:0051287">
    <property type="term" value="F:NAD binding"/>
    <property type="evidence" value="ECO:0007669"/>
    <property type="project" value="InterPro"/>
</dbReference>
<dbReference type="Gene3D" id="3.40.50.720">
    <property type="entry name" value="NAD(P)-binding Rossmann-like Domain"/>
    <property type="match status" value="2"/>
</dbReference>
<dbReference type="NCBIfam" id="TIGR03026">
    <property type="entry name" value="NDP-sugDHase"/>
    <property type="match status" value="1"/>
</dbReference>
<feature type="binding site" evidence="10">
    <location>
        <position position="359"/>
    </location>
    <ligand>
        <name>NAD(+)</name>
        <dbReference type="ChEBI" id="CHEBI:57540"/>
    </ligand>
</feature>
<keyword evidence="6 8" id="KW-0520">NAD</keyword>
<feature type="binding site" evidence="10">
    <location>
        <begin position="102"/>
        <end position="106"/>
    </location>
    <ligand>
        <name>NAD(+)</name>
        <dbReference type="ChEBI" id="CHEBI:57540"/>
    </ligand>
</feature>
<feature type="binding site" evidence="10">
    <location>
        <begin position="143"/>
        <end position="144"/>
    </location>
    <ligand>
        <name>NAD(+)</name>
        <dbReference type="ChEBI" id="CHEBI:57540"/>
    </ligand>
</feature>
<comment type="catalytic activity">
    <reaction evidence="7 8">
        <text>UDP-alpha-D-glucose + 2 NAD(+) + H2O = UDP-alpha-D-glucuronate + 2 NADH + 3 H(+)</text>
        <dbReference type="Rhea" id="RHEA:23596"/>
        <dbReference type="ChEBI" id="CHEBI:15377"/>
        <dbReference type="ChEBI" id="CHEBI:15378"/>
        <dbReference type="ChEBI" id="CHEBI:57540"/>
        <dbReference type="ChEBI" id="CHEBI:57945"/>
        <dbReference type="ChEBI" id="CHEBI:58052"/>
        <dbReference type="ChEBI" id="CHEBI:58885"/>
        <dbReference type="EC" id="1.1.1.22"/>
    </reaction>
</comment>
<dbReference type="OrthoDB" id="5059218at2759"/>
<dbReference type="Proteomes" id="UP001107558">
    <property type="component" value="Chromosome 2"/>
</dbReference>
<dbReference type="GO" id="GO:0003979">
    <property type="term" value="F:UDP-glucose 6-dehydrogenase activity"/>
    <property type="evidence" value="ECO:0007669"/>
    <property type="project" value="UniProtKB-EC"/>
</dbReference>
<evidence type="ECO:0000256" key="8">
    <source>
        <dbReference type="PIRNR" id="PIRNR000124"/>
    </source>
</evidence>
<dbReference type="FunFam" id="3.40.50.720:FF:000114">
    <property type="entry name" value="UDP-glucose 6-dehydrogenase"/>
    <property type="match status" value="1"/>
</dbReference>
<dbReference type="PIRSF" id="PIRSF000124">
    <property type="entry name" value="UDPglc_GDPman_dh"/>
    <property type="match status" value="1"/>
</dbReference>
<dbReference type="InterPro" id="IPR017476">
    <property type="entry name" value="UDP-Glc/GDP-Man"/>
</dbReference>
<evidence type="ECO:0000256" key="7">
    <source>
        <dbReference type="ARBA" id="ARBA00047473"/>
    </source>
</evidence>
<feature type="binding site" evidence="10">
    <location>
        <position position="54"/>
    </location>
    <ligand>
        <name>NAD(+)</name>
        <dbReference type="ChEBI" id="CHEBI:57540"/>
    </ligand>
</feature>
<dbReference type="InterPro" id="IPR001732">
    <property type="entry name" value="UDP-Glc/GDP-Man_DH_N"/>
</dbReference>
<dbReference type="InterPro" id="IPR028356">
    <property type="entry name" value="UDPglc_DH_euk"/>
</dbReference>
<evidence type="ECO:0000256" key="1">
    <source>
        <dbReference type="ARBA" id="ARBA00004701"/>
    </source>
</evidence>
<dbReference type="GO" id="GO:0005634">
    <property type="term" value="C:nucleus"/>
    <property type="evidence" value="ECO:0007669"/>
    <property type="project" value="TreeGrafter"/>
</dbReference>
<comment type="pathway">
    <text evidence="1">Nucleotide-sugar biosynthesis; UDP-alpha-D-glucuronate biosynthesis; UDP-alpha-D-glucuronate from UDP-alpha-D-glucose: step 1/1.</text>
</comment>
<comment type="similarity">
    <text evidence="2 8">Belongs to the UDP-glucose/GDP-mannose dehydrogenase family.</text>
</comment>
<evidence type="ECO:0000256" key="10">
    <source>
        <dbReference type="PIRSR" id="PIRSR500133-3"/>
    </source>
</evidence>
<dbReference type="InterPro" id="IPR036291">
    <property type="entry name" value="NAD(P)-bd_dom_sf"/>
</dbReference>
<dbReference type="EC" id="1.1.1.22" evidence="3 8"/>
<feature type="binding site" evidence="10">
    <location>
        <begin position="289"/>
        <end position="292"/>
    </location>
    <ligand>
        <name>NAD(+)</name>
        <dbReference type="ChEBI" id="CHEBI:57540"/>
    </ligand>
</feature>
<evidence type="ECO:0000256" key="5">
    <source>
        <dbReference type="ARBA" id="ARBA00023002"/>
    </source>
</evidence>
<evidence type="ECO:0000256" key="6">
    <source>
        <dbReference type="ARBA" id="ARBA00023027"/>
    </source>
</evidence>
<reference evidence="12" key="1">
    <citation type="submission" date="2021-03" db="EMBL/GenBank/DDBJ databases">
        <title>Chromosome level genome of the anhydrobiotic midge Polypedilum vanderplanki.</title>
        <authorList>
            <person name="Yoshida Y."/>
            <person name="Kikawada T."/>
            <person name="Gusev O."/>
        </authorList>
    </citation>
    <scope>NUCLEOTIDE SEQUENCE</scope>
    <source>
        <strain evidence="12">NIAS01</strain>
        <tissue evidence="12">Whole body or cell culture</tissue>
    </source>
</reference>
<evidence type="ECO:0000256" key="9">
    <source>
        <dbReference type="PIRSR" id="PIRSR500133-1"/>
    </source>
</evidence>
<feature type="active site" description="Nucleophile" evidence="9">
    <location>
        <position position="289"/>
    </location>
</feature>
<name>A0A9J6CAC0_POLVA</name>
<dbReference type="InterPro" id="IPR014027">
    <property type="entry name" value="UDP-Glc/GDP-Man_DH_C"/>
</dbReference>
<dbReference type="PANTHER" id="PTHR11374">
    <property type="entry name" value="UDP-GLUCOSE DEHYDROGENASE/UDP-MANNAC DEHYDROGENASE"/>
    <property type="match status" value="1"/>
</dbReference>
<dbReference type="InterPro" id="IPR036220">
    <property type="entry name" value="UDP-Glc/GDP-Man_DH_C_sf"/>
</dbReference>
<dbReference type="Pfam" id="PF03720">
    <property type="entry name" value="UDPG_MGDP_dh_C"/>
    <property type="match status" value="1"/>
</dbReference>
<dbReference type="Gene3D" id="1.20.5.100">
    <property type="entry name" value="Cytochrome c1, transmembrane anchor, C-terminal"/>
    <property type="match status" value="1"/>
</dbReference>
<dbReference type="SMART" id="SM00984">
    <property type="entry name" value="UDPG_MGDP_dh_C"/>
    <property type="match status" value="1"/>
</dbReference>
<dbReference type="FunFam" id="1.20.5.100:FF:000001">
    <property type="entry name" value="UDP-glucose 6-dehydrogenase"/>
    <property type="match status" value="1"/>
</dbReference>
<dbReference type="Pfam" id="PF03721">
    <property type="entry name" value="UDPG_MGDP_dh_N"/>
    <property type="match status" value="1"/>
</dbReference>
<evidence type="ECO:0000313" key="13">
    <source>
        <dbReference type="Proteomes" id="UP001107558"/>
    </source>
</evidence>
<dbReference type="InterPro" id="IPR014026">
    <property type="entry name" value="UDP-Glc/GDP-Man_DH_dimer"/>
</dbReference>
<sequence>MMANGDSNGTTIPSFPISKICCIGAGYVGGPTCSVMALMCPDIKVTVVDVSKERINQWNSEKLPIYEPGLDEVVRKCRGRNLFFSTDMESAINEAELIFISVNTPTKVNGNGKGRAADLKHVEGCARLIANIAQSSKIVVEKSTVPVRAAESIMHVLKANNKPGVKYSILSNPEFLAEGTAIENLMKPDRVLIGGEETLDGKKAVETLCWVYEHWVSKDKILTTNTWSSELSKLAANAMLAQRISSINSLSAVCESTGADVSEVARAIGLDSRIGSKFLQASVGFGGSCFQKDLLNLVYICEKLNLPEVAQYWQKVIDMNEYQKERFAHKIIECLFNTVNEKRISVLGFAFKKNTGDTRETPAISVCKVLLDEGAKLNIYDPKVEKSQIINDLTSPRVTDFPDETRKSIEIFSDPYAAVENTHAIVICTEWDEFVELDYNRILQSMMKPAYIFDGRKILNHEELQDLGFHVITIGKKLNRIGFRTFGSIPQQ</sequence>
<dbReference type="SUPFAM" id="SSF48179">
    <property type="entry name" value="6-phosphogluconate dehydrogenase C-terminal domain-like"/>
    <property type="match status" value="1"/>
</dbReference>
<protein>
    <recommendedName>
        <fullName evidence="4 8">UDP-glucose 6-dehydrogenase</fullName>
        <ecNumber evidence="3 8">1.1.1.22</ecNumber>
    </recommendedName>
</protein>
<evidence type="ECO:0000259" key="11">
    <source>
        <dbReference type="SMART" id="SM00984"/>
    </source>
</evidence>
<dbReference type="AlphaFoldDB" id="A0A9J6CAC0"/>
<feature type="binding site" evidence="10">
    <location>
        <begin position="24"/>
        <end position="29"/>
    </location>
    <ligand>
        <name>NAD(+)</name>
        <dbReference type="ChEBI" id="CHEBI:57540"/>
    </ligand>
</feature>
<evidence type="ECO:0000256" key="3">
    <source>
        <dbReference type="ARBA" id="ARBA00012954"/>
    </source>
</evidence>
<gene>
    <name evidence="12" type="ORF">PVAND_008466</name>
</gene>
<dbReference type="PANTHER" id="PTHR11374:SF3">
    <property type="entry name" value="UDP-GLUCOSE 6-DEHYDROGENASE"/>
    <property type="match status" value="1"/>
</dbReference>
<organism evidence="12 13">
    <name type="scientific">Polypedilum vanderplanki</name>
    <name type="common">Sleeping chironomid midge</name>
    <dbReference type="NCBI Taxonomy" id="319348"/>
    <lineage>
        <taxon>Eukaryota</taxon>
        <taxon>Metazoa</taxon>
        <taxon>Ecdysozoa</taxon>
        <taxon>Arthropoda</taxon>
        <taxon>Hexapoda</taxon>
        <taxon>Insecta</taxon>
        <taxon>Pterygota</taxon>
        <taxon>Neoptera</taxon>
        <taxon>Endopterygota</taxon>
        <taxon>Diptera</taxon>
        <taxon>Nematocera</taxon>
        <taxon>Chironomoidea</taxon>
        <taxon>Chironomidae</taxon>
        <taxon>Chironominae</taxon>
        <taxon>Polypedilum</taxon>
        <taxon>Polypedilum</taxon>
    </lineage>
</organism>
<keyword evidence="5 8" id="KW-0560">Oxidoreductase</keyword>
<evidence type="ECO:0000313" key="12">
    <source>
        <dbReference type="EMBL" id="KAG5678832.1"/>
    </source>
</evidence>
<keyword evidence="13" id="KW-1185">Reference proteome</keyword>
<evidence type="ECO:0000256" key="4">
    <source>
        <dbReference type="ARBA" id="ARBA00015132"/>
    </source>
</evidence>
<evidence type="ECO:0000256" key="2">
    <source>
        <dbReference type="ARBA" id="ARBA00006601"/>
    </source>
</evidence>
<dbReference type="PIRSF" id="PIRSF500133">
    <property type="entry name" value="UDPglc_DH_euk"/>
    <property type="match status" value="1"/>
</dbReference>
<proteinExistence type="inferred from homology"/>
<dbReference type="EMBL" id="JADBJN010000002">
    <property type="protein sequence ID" value="KAG5678832.1"/>
    <property type="molecule type" value="Genomic_DNA"/>
</dbReference>
<accession>A0A9J6CAC0</accession>